<dbReference type="Proteomes" id="UP001369736">
    <property type="component" value="Unassembled WGS sequence"/>
</dbReference>
<sequence length="304" mass="33687">MVPPGEPAGADEPRNIRDTPGGGPTVLRIMLGQQLRGLRERAGVTREAAGDRIRGSHAKISRLENGRTGFKERDVGDLLTLYGVDDPDERDALLGLARRANTPGWWHRYSDLLPGWFETYVGLEQAATQIRTYEPQFVPGLLQTEAMVRHVTALGHVSMPDDEVERRVELRLRRQEILDRDDAPTLWAVLDEAALRRLTGGPAVMREQLDHLIDASEHRGVVVQMVPFHLGGHAGAGGPFSILRFPRESAVPDVVYLEQLTSALYLDKRADVDDYLATMELLCVQALAPDATRDALRALRAELG</sequence>
<evidence type="ECO:0000256" key="1">
    <source>
        <dbReference type="SAM" id="MobiDB-lite"/>
    </source>
</evidence>
<accession>A0ABU8M1A1</accession>
<dbReference type="SUPFAM" id="SSF47413">
    <property type="entry name" value="lambda repressor-like DNA-binding domains"/>
    <property type="match status" value="1"/>
</dbReference>
<evidence type="ECO:0000313" key="3">
    <source>
        <dbReference type="EMBL" id="MEJ2860608.1"/>
    </source>
</evidence>
<dbReference type="RefSeq" id="WP_337700308.1">
    <property type="nucleotide sequence ID" value="NZ_JBBEGM010000001.1"/>
</dbReference>
<dbReference type="InterPro" id="IPR010982">
    <property type="entry name" value="Lambda_DNA-bd_dom_sf"/>
</dbReference>
<proteinExistence type="predicted"/>
<name>A0ABU8M1A1_9PSEU</name>
<dbReference type="InterPro" id="IPR043917">
    <property type="entry name" value="DUF5753"/>
</dbReference>
<comment type="caution">
    <text evidence="3">The sequence shown here is derived from an EMBL/GenBank/DDBJ whole genome shotgun (WGS) entry which is preliminary data.</text>
</comment>
<protein>
    <submittedName>
        <fullName evidence="3">Helix-turn-helix transcriptional regulator</fullName>
    </submittedName>
</protein>
<dbReference type="EMBL" id="JBBEGM010000001">
    <property type="protein sequence ID" value="MEJ2860608.1"/>
    <property type="molecule type" value="Genomic_DNA"/>
</dbReference>
<evidence type="ECO:0000259" key="2">
    <source>
        <dbReference type="PROSITE" id="PS50943"/>
    </source>
</evidence>
<dbReference type="Gene3D" id="1.10.260.40">
    <property type="entry name" value="lambda repressor-like DNA-binding domains"/>
    <property type="match status" value="1"/>
</dbReference>
<feature type="region of interest" description="Disordered" evidence="1">
    <location>
        <begin position="1"/>
        <end position="23"/>
    </location>
</feature>
<gene>
    <name evidence="3" type="ORF">WCD58_05550</name>
</gene>
<dbReference type="CDD" id="cd00093">
    <property type="entry name" value="HTH_XRE"/>
    <property type="match status" value="1"/>
</dbReference>
<dbReference type="SMART" id="SM00530">
    <property type="entry name" value="HTH_XRE"/>
    <property type="match status" value="1"/>
</dbReference>
<dbReference type="Pfam" id="PF13560">
    <property type="entry name" value="HTH_31"/>
    <property type="match status" value="1"/>
</dbReference>
<reference evidence="3 4" key="1">
    <citation type="submission" date="2024-03" db="EMBL/GenBank/DDBJ databases">
        <title>Actinomycetospora sp. OC33-EN07, a novel actinomycete isolated from wild orchid (Aerides multiflora).</title>
        <authorList>
            <person name="Suriyachadkun C."/>
        </authorList>
    </citation>
    <scope>NUCLEOTIDE SEQUENCE [LARGE SCALE GENOMIC DNA]</scope>
    <source>
        <strain evidence="3 4">OC33-EN07</strain>
    </source>
</reference>
<organism evidence="3 4">
    <name type="scientific">Actinomycetospora flava</name>
    <dbReference type="NCBI Taxonomy" id="3129232"/>
    <lineage>
        <taxon>Bacteria</taxon>
        <taxon>Bacillati</taxon>
        <taxon>Actinomycetota</taxon>
        <taxon>Actinomycetes</taxon>
        <taxon>Pseudonocardiales</taxon>
        <taxon>Pseudonocardiaceae</taxon>
        <taxon>Actinomycetospora</taxon>
    </lineage>
</organism>
<feature type="domain" description="HTH cro/C1-type" evidence="2">
    <location>
        <begin position="35"/>
        <end position="90"/>
    </location>
</feature>
<evidence type="ECO:0000313" key="4">
    <source>
        <dbReference type="Proteomes" id="UP001369736"/>
    </source>
</evidence>
<dbReference type="InterPro" id="IPR001387">
    <property type="entry name" value="Cro/C1-type_HTH"/>
</dbReference>
<keyword evidence="4" id="KW-1185">Reference proteome</keyword>
<dbReference type="Pfam" id="PF19054">
    <property type="entry name" value="DUF5753"/>
    <property type="match status" value="1"/>
</dbReference>
<dbReference type="PROSITE" id="PS50943">
    <property type="entry name" value="HTH_CROC1"/>
    <property type="match status" value="1"/>
</dbReference>